<evidence type="ECO:0000256" key="1">
    <source>
        <dbReference type="SAM" id="MobiDB-lite"/>
    </source>
</evidence>
<keyword evidence="3" id="KW-1185">Reference proteome</keyword>
<reference evidence="2 3" key="1">
    <citation type="journal article" date="2019" name="Nat. Ecol. Evol.">
        <title>Megaphylogeny resolves global patterns of mushroom evolution.</title>
        <authorList>
            <person name="Varga T."/>
            <person name="Krizsan K."/>
            <person name="Foldi C."/>
            <person name="Dima B."/>
            <person name="Sanchez-Garcia M."/>
            <person name="Sanchez-Ramirez S."/>
            <person name="Szollosi G.J."/>
            <person name="Szarkandi J.G."/>
            <person name="Papp V."/>
            <person name="Albert L."/>
            <person name="Andreopoulos W."/>
            <person name="Angelini C."/>
            <person name="Antonin V."/>
            <person name="Barry K.W."/>
            <person name="Bougher N.L."/>
            <person name="Buchanan P."/>
            <person name="Buyck B."/>
            <person name="Bense V."/>
            <person name="Catcheside P."/>
            <person name="Chovatia M."/>
            <person name="Cooper J."/>
            <person name="Damon W."/>
            <person name="Desjardin D."/>
            <person name="Finy P."/>
            <person name="Geml J."/>
            <person name="Haridas S."/>
            <person name="Hughes K."/>
            <person name="Justo A."/>
            <person name="Karasinski D."/>
            <person name="Kautmanova I."/>
            <person name="Kiss B."/>
            <person name="Kocsube S."/>
            <person name="Kotiranta H."/>
            <person name="LaButti K.M."/>
            <person name="Lechner B.E."/>
            <person name="Liimatainen K."/>
            <person name="Lipzen A."/>
            <person name="Lukacs Z."/>
            <person name="Mihaltcheva S."/>
            <person name="Morgado L.N."/>
            <person name="Niskanen T."/>
            <person name="Noordeloos M.E."/>
            <person name="Ohm R.A."/>
            <person name="Ortiz-Santana B."/>
            <person name="Ovrebo C."/>
            <person name="Racz N."/>
            <person name="Riley R."/>
            <person name="Savchenko A."/>
            <person name="Shiryaev A."/>
            <person name="Soop K."/>
            <person name="Spirin V."/>
            <person name="Szebenyi C."/>
            <person name="Tomsovsky M."/>
            <person name="Tulloss R.E."/>
            <person name="Uehling J."/>
            <person name="Grigoriev I.V."/>
            <person name="Vagvolgyi C."/>
            <person name="Papp T."/>
            <person name="Martin F.M."/>
            <person name="Miettinen O."/>
            <person name="Hibbett D.S."/>
            <person name="Nagy L.G."/>
        </authorList>
    </citation>
    <scope>NUCLEOTIDE SEQUENCE [LARGE SCALE GENOMIC DNA]</scope>
    <source>
        <strain evidence="2 3">CBS 121175</strain>
    </source>
</reference>
<evidence type="ECO:0000313" key="3">
    <source>
        <dbReference type="Proteomes" id="UP000307440"/>
    </source>
</evidence>
<sequence>MAGKYQLGQDSQRTVPLQPGEYCQRLVALDDEVEGKPKDIDDEEELYCWEEEADREGIGFNDKQEADEDKGNKEESIGSQRRRQAAPKLPGYWDIKVTTDARHLWTELVSQSTQGVYAFTETTAMSTLSEGTKDAQDLAFQIAEDYFCLQRKGRKVESASYMGQNNR</sequence>
<dbReference type="Proteomes" id="UP000307440">
    <property type="component" value="Unassembled WGS sequence"/>
</dbReference>
<proteinExistence type="predicted"/>
<protein>
    <submittedName>
        <fullName evidence="2">Uncharacterized protein</fullName>
    </submittedName>
</protein>
<accession>A0A5C3KGA6</accession>
<dbReference type="AlphaFoldDB" id="A0A5C3KGA6"/>
<name>A0A5C3KGA6_COPMA</name>
<dbReference type="EMBL" id="ML210354">
    <property type="protein sequence ID" value="TFK19209.1"/>
    <property type="molecule type" value="Genomic_DNA"/>
</dbReference>
<feature type="region of interest" description="Disordered" evidence="1">
    <location>
        <begin position="51"/>
        <end position="86"/>
    </location>
</feature>
<organism evidence="2 3">
    <name type="scientific">Coprinopsis marcescibilis</name>
    <name type="common">Agaric fungus</name>
    <name type="synonym">Psathyrella marcescibilis</name>
    <dbReference type="NCBI Taxonomy" id="230819"/>
    <lineage>
        <taxon>Eukaryota</taxon>
        <taxon>Fungi</taxon>
        <taxon>Dikarya</taxon>
        <taxon>Basidiomycota</taxon>
        <taxon>Agaricomycotina</taxon>
        <taxon>Agaricomycetes</taxon>
        <taxon>Agaricomycetidae</taxon>
        <taxon>Agaricales</taxon>
        <taxon>Agaricineae</taxon>
        <taxon>Psathyrellaceae</taxon>
        <taxon>Coprinopsis</taxon>
    </lineage>
</organism>
<gene>
    <name evidence="2" type="ORF">FA15DRAFT_709201</name>
</gene>
<evidence type="ECO:0000313" key="2">
    <source>
        <dbReference type="EMBL" id="TFK19209.1"/>
    </source>
</evidence>
<dbReference type="OrthoDB" id="185373at2759"/>